<evidence type="ECO:0000256" key="4">
    <source>
        <dbReference type="PIRSR" id="PIRSR617939-2"/>
    </source>
</evidence>
<dbReference type="PANTHER" id="PTHR12935:SF0">
    <property type="entry name" value="GAMMA-GLUTAMYLCYCLOTRANSFERASE"/>
    <property type="match status" value="1"/>
</dbReference>
<evidence type="ECO:0000313" key="7">
    <source>
        <dbReference type="Proteomes" id="UP000078397"/>
    </source>
</evidence>
<accession>A0A179F6R0</accession>
<feature type="active site" description="Proton acceptor" evidence="3">
    <location>
        <position position="122"/>
    </location>
</feature>
<dbReference type="KEGG" id="pchm:VFPPC_13214"/>
<feature type="binding site" evidence="4">
    <location>
        <position position="170"/>
    </location>
    <ligand>
        <name>substrate</name>
    </ligand>
</feature>
<keyword evidence="7" id="KW-1185">Reference proteome</keyword>
<gene>
    <name evidence="6" type="ORF">VFPPC_13214</name>
</gene>
<organism evidence="6 7">
    <name type="scientific">Pochonia chlamydosporia 170</name>
    <dbReference type="NCBI Taxonomy" id="1380566"/>
    <lineage>
        <taxon>Eukaryota</taxon>
        <taxon>Fungi</taxon>
        <taxon>Dikarya</taxon>
        <taxon>Ascomycota</taxon>
        <taxon>Pezizomycotina</taxon>
        <taxon>Sordariomycetes</taxon>
        <taxon>Hypocreomycetidae</taxon>
        <taxon>Hypocreales</taxon>
        <taxon>Clavicipitaceae</taxon>
        <taxon>Pochonia</taxon>
    </lineage>
</organism>
<reference evidence="6 7" key="1">
    <citation type="journal article" date="2016" name="PLoS Pathog.">
        <title>Biosynthesis of antibiotic leucinostatins in bio-control fungus Purpureocillium lilacinum and their inhibition on phytophthora revealed by genome mining.</title>
        <authorList>
            <person name="Wang G."/>
            <person name="Liu Z."/>
            <person name="Lin R."/>
            <person name="Li E."/>
            <person name="Mao Z."/>
            <person name="Ling J."/>
            <person name="Yang Y."/>
            <person name="Yin W.B."/>
            <person name="Xie B."/>
        </authorList>
    </citation>
    <scope>NUCLEOTIDE SEQUENCE [LARGE SCALE GENOMIC DNA]</scope>
    <source>
        <strain evidence="6">170</strain>
    </source>
</reference>
<dbReference type="GeneID" id="28854985"/>
<dbReference type="RefSeq" id="XP_022284120.1">
    <property type="nucleotide sequence ID" value="XM_022428868.1"/>
</dbReference>
<dbReference type="PANTHER" id="PTHR12935">
    <property type="entry name" value="GAMMA-GLUTAMYLCYCLOTRANSFERASE"/>
    <property type="match status" value="1"/>
</dbReference>
<dbReference type="EMBL" id="LSBJ02000001">
    <property type="protein sequence ID" value="OAQ61128.2"/>
    <property type="molecule type" value="Genomic_DNA"/>
</dbReference>
<proteinExistence type="predicted"/>
<dbReference type="InterPro" id="IPR017939">
    <property type="entry name" value="G-Glutamylcylcotransferase"/>
</dbReference>
<evidence type="ECO:0000256" key="2">
    <source>
        <dbReference type="ARBA" id="ARBA00023239"/>
    </source>
</evidence>
<dbReference type="Gene3D" id="3.10.490.10">
    <property type="entry name" value="Gamma-glutamyl cyclotransferase-like"/>
    <property type="match status" value="1"/>
</dbReference>
<dbReference type="OrthoDB" id="2017317at2759"/>
<dbReference type="GO" id="GO:0003839">
    <property type="term" value="F:gamma-glutamylcyclotransferase activity"/>
    <property type="evidence" value="ECO:0007669"/>
    <property type="project" value="UniProtKB-EC"/>
</dbReference>
<feature type="transmembrane region" description="Helical" evidence="5">
    <location>
        <begin position="238"/>
        <end position="255"/>
    </location>
</feature>
<evidence type="ECO:0000256" key="3">
    <source>
        <dbReference type="PIRSR" id="PIRSR617939-1"/>
    </source>
</evidence>
<keyword evidence="5" id="KW-0812">Transmembrane</keyword>
<dbReference type="Proteomes" id="UP000078397">
    <property type="component" value="Unassembled WGS sequence"/>
</dbReference>
<evidence type="ECO:0000256" key="5">
    <source>
        <dbReference type="SAM" id="Phobius"/>
    </source>
</evidence>
<sequence>MADPATTMTNDETAPAWKLAVQAGQPMWYIGYGSNMKGSSMKSRSITPLATEVITVPTHYVTFDIFGVPYSEPCYASIAEFPHNGSTKLDLIHSNYRTRVPALCGVAHLLTLSDFHRLLVTEGSGVVYDIITVQAYRLDNSRKPVGLPFTGYTLKAKWPQRPNGIPSARYMRLFIDGAKENKFGKEYIEYLENFPAYHKVEGPGRTYGQLVFDLGWRPFLKRLIRLTTWNVDKDGNCPVYIAFIIVWLYKFMWFYHDRT</sequence>
<evidence type="ECO:0000256" key="1">
    <source>
        <dbReference type="ARBA" id="ARBA00012346"/>
    </source>
</evidence>
<keyword evidence="5" id="KW-1133">Transmembrane helix</keyword>
<dbReference type="EC" id="4.3.2.9" evidence="1"/>
<dbReference type="STRING" id="1380566.A0A179F6R0"/>
<evidence type="ECO:0000313" key="6">
    <source>
        <dbReference type="EMBL" id="OAQ61128.2"/>
    </source>
</evidence>
<dbReference type="AlphaFoldDB" id="A0A179F6R0"/>
<comment type="caution">
    <text evidence="6">The sequence shown here is derived from an EMBL/GenBank/DDBJ whole genome shotgun (WGS) entry which is preliminary data.</text>
</comment>
<keyword evidence="5" id="KW-0472">Membrane</keyword>
<name>A0A179F6R0_METCM</name>
<keyword evidence="2" id="KW-0456">Lyase</keyword>
<feature type="binding site" evidence="4">
    <location>
        <begin position="29"/>
        <end position="34"/>
    </location>
    <ligand>
        <name>substrate</name>
    </ligand>
</feature>
<protein>
    <recommendedName>
        <fullName evidence="1">gamma-glutamylcyclotransferase</fullName>
        <ecNumber evidence="1">4.3.2.9</ecNumber>
    </recommendedName>
</protein>